<dbReference type="RefSeq" id="WP_065211394.1">
    <property type="nucleotide sequence ID" value="NZ_CP016179.1"/>
</dbReference>
<dbReference type="Proteomes" id="UP000092018">
    <property type="component" value="Plasmid unnamed1"/>
</dbReference>
<reference evidence="2 3" key="1">
    <citation type="submission" date="2016-06" db="EMBL/GenBank/DDBJ databases">
        <title>Adaptive Radiation by Waves of Gene Transfer Leads to Fine-Scale Resource Partitioning in Marine Microbes.</title>
        <authorList>
            <person name="Hehemann J.-H."/>
            <person name="Arevalo P."/>
            <person name="Datta M.S."/>
            <person name="Yu X."/>
            <person name="Corzett C."/>
            <person name="Henschel A."/>
            <person name="Preheim S.P."/>
            <person name="Timberlake S."/>
            <person name="Alm E.J."/>
            <person name="Polz M.F."/>
        </authorList>
    </citation>
    <scope>NUCLEOTIDE SEQUENCE [LARGE SCALE GENOMIC DNA]</scope>
    <source>
        <strain evidence="2 3">FF50</strain>
        <plasmid evidence="2 3">unnamed1</plasmid>
    </source>
</reference>
<keyword evidence="1" id="KW-0472">Membrane</keyword>
<feature type="transmembrane region" description="Helical" evidence="1">
    <location>
        <begin position="105"/>
        <end position="127"/>
    </location>
</feature>
<accession>A0AAN0XZT2</accession>
<sequence length="130" mass="14812">MNLAFVRNESQDYSQLTSTHTRNYALAGIAVVWILSSENATDALNHVALWCFGFALFMDLLQYSIGAVMWSGFDAFKQKDLKRQFDEDSKKIEAADFEAPYWFNWPTMTCFILKPIVVLAGFGHLLVSML</sequence>
<organism evidence="2 3">
    <name type="scientific">Vibrio breoganii</name>
    <dbReference type="NCBI Taxonomy" id="553239"/>
    <lineage>
        <taxon>Bacteria</taxon>
        <taxon>Pseudomonadati</taxon>
        <taxon>Pseudomonadota</taxon>
        <taxon>Gammaproteobacteria</taxon>
        <taxon>Vibrionales</taxon>
        <taxon>Vibrionaceae</taxon>
        <taxon>Vibrio</taxon>
    </lineage>
</organism>
<dbReference type="AlphaFoldDB" id="A0AAN0XZT2"/>
<name>A0AAN0XZT2_9VIBR</name>
<evidence type="ECO:0000313" key="3">
    <source>
        <dbReference type="Proteomes" id="UP000092018"/>
    </source>
</evidence>
<dbReference type="EMBL" id="CP016179">
    <property type="protein sequence ID" value="ANO35635.1"/>
    <property type="molecule type" value="Genomic_DNA"/>
</dbReference>
<feature type="transmembrane region" description="Helical" evidence="1">
    <location>
        <begin position="48"/>
        <end position="73"/>
    </location>
</feature>
<dbReference type="KEGG" id="vbr:A6E01_20710"/>
<gene>
    <name evidence="2" type="ORF">A6E01_20710</name>
</gene>
<proteinExistence type="predicted"/>
<keyword evidence="2" id="KW-0614">Plasmid</keyword>
<geneLocation type="plasmid" evidence="2 3">
    <name>unnamed1</name>
</geneLocation>
<keyword evidence="1" id="KW-0812">Transmembrane</keyword>
<keyword evidence="1" id="KW-1133">Transmembrane helix</keyword>
<evidence type="ECO:0000313" key="2">
    <source>
        <dbReference type="EMBL" id="ANO35635.1"/>
    </source>
</evidence>
<protein>
    <submittedName>
        <fullName evidence="2">Uncharacterized protein</fullName>
    </submittedName>
</protein>
<evidence type="ECO:0000256" key="1">
    <source>
        <dbReference type="SAM" id="Phobius"/>
    </source>
</evidence>